<comment type="subcellular location">
    <subcellularLocation>
        <location evidence="1">Nucleus</location>
    </subcellularLocation>
</comment>
<protein>
    <recommendedName>
        <fullName evidence="6">Ubiquitin-like 1-activating enzyme E1A</fullName>
    </recommendedName>
</protein>
<keyword evidence="4" id="KW-0833">Ubl conjugation pathway</keyword>
<dbReference type="SUPFAM" id="SSF69572">
    <property type="entry name" value="Activating enzymes of the ubiquitin-like proteins"/>
    <property type="match status" value="1"/>
</dbReference>
<dbReference type="Pfam" id="PF00899">
    <property type="entry name" value="ThiF"/>
    <property type="match status" value="1"/>
</dbReference>
<dbReference type="GO" id="GO:0016925">
    <property type="term" value="P:protein sumoylation"/>
    <property type="evidence" value="ECO:0007669"/>
    <property type="project" value="TreeGrafter"/>
</dbReference>
<dbReference type="GO" id="GO:0005737">
    <property type="term" value="C:cytoplasm"/>
    <property type="evidence" value="ECO:0007669"/>
    <property type="project" value="TreeGrafter"/>
</dbReference>
<gene>
    <name evidence="8" type="ORF">EDD36DRAFT_208455</name>
</gene>
<evidence type="ECO:0000256" key="2">
    <source>
        <dbReference type="ARBA" id="ARBA00004718"/>
    </source>
</evidence>
<dbReference type="CDD" id="cd01492">
    <property type="entry name" value="Aos1_SUMO"/>
    <property type="match status" value="1"/>
</dbReference>
<dbReference type="InterPro" id="IPR000011">
    <property type="entry name" value="UBQ/SUMO-activ_enz_E1-like"/>
</dbReference>
<dbReference type="GO" id="GO:0019948">
    <property type="term" value="F:SUMO activating enzyme activity"/>
    <property type="evidence" value="ECO:0007669"/>
    <property type="project" value="TreeGrafter"/>
</dbReference>
<comment type="caution">
    <text evidence="8">The sequence shown here is derived from an EMBL/GenBank/DDBJ whole genome shotgun (WGS) entry which is preliminary data.</text>
</comment>
<reference evidence="8" key="1">
    <citation type="journal article" date="2022" name="bioRxiv">
        <title>Deciphering the potential niche of two novel black yeast fungi from a biological soil crust based on their genomes, phenotypes, and melanin regulation.</title>
        <authorList>
            <consortium name="DOE Joint Genome Institute"/>
            <person name="Carr E.C."/>
            <person name="Barton Q."/>
            <person name="Grambo S."/>
            <person name="Sullivan M."/>
            <person name="Renfro C.M."/>
            <person name="Kuo A."/>
            <person name="Pangilinan J."/>
            <person name="Lipzen A."/>
            <person name="Keymanesh K."/>
            <person name="Savage E."/>
            <person name="Barry K."/>
            <person name="Grigoriev I.V."/>
            <person name="Riekhof W.R."/>
            <person name="Harris S.S."/>
        </authorList>
    </citation>
    <scope>NUCLEOTIDE SEQUENCE</scope>
    <source>
        <strain evidence="8">JF 03-4F</strain>
    </source>
</reference>
<comment type="pathway">
    <text evidence="2">Protein modification; protein sumoylation.</text>
</comment>
<keyword evidence="5" id="KW-0539">Nucleus</keyword>
<dbReference type="GO" id="GO:0031510">
    <property type="term" value="C:SUMO activating enzyme complex"/>
    <property type="evidence" value="ECO:0007669"/>
    <property type="project" value="TreeGrafter"/>
</dbReference>
<evidence type="ECO:0000256" key="6">
    <source>
        <dbReference type="ARBA" id="ARBA00044354"/>
    </source>
</evidence>
<evidence type="ECO:0000313" key="8">
    <source>
        <dbReference type="EMBL" id="KAI1613827.1"/>
    </source>
</evidence>
<comment type="similarity">
    <text evidence="3">Belongs to the ubiquitin-activating E1 family.</text>
</comment>
<dbReference type="AlphaFoldDB" id="A0AAN6DYE5"/>
<feature type="domain" description="THIF-type NAD/FAD binding fold" evidence="7">
    <location>
        <begin position="79"/>
        <end position="410"/>
    </location>
</feature>
<dbReference type="InterPro" id="IPR045886">
    <property type="entry name" value="ThiF/MoeB/HesA"/>
</dbReference>
<dbReference type="InterPro" id="IPR000594">
    <property type="entry name" value="ThiF_NAD_FAD-bd"/>
</dbReference>
<evidence type="ECO:0000259" key="7">
    <source>
        <dbReference type="Pfam" id="PF00899"/>
    </source>
</evidence>
<sequence>MDSNNVHDPSLTAVSDPAALSMNGAFIPTMPTAENLNGYAPMADGSSFANVPMPVNGVQTDMFAMAAQPTISADEIALYDRQIRLWGMAVQEKLRSANLLLIGIKGLGAEIAKNLVLAGIGTLTVLDHETVSDEDLGTQFFLNESQVGQNRAEAALPELQKLNPRVEIYTDPIPVVMKDPEYFQSFDIVIATGLMQEIITTIDLACRTFGRKFYAADTHGMYGYIFADLLVHQYIVEKPQSNKPAKVGDMETSTRGVIGVDTKRESDKVTDIVTYQENYSLFQLANLSPLPSRIRNTRRTLMRVTPLLSCLRALFDFQSQTEGRLPGPNRVDLELFTKLAEQKHLELQLPKETLKAEFLRSFLQNLGSEISPVVAFLGGYLAQDVINVLGQKEPPLQNFLLFDGEDFTATQYSIHPINDDAVTMMNTNGASMVPATGSLQAPVPAA</sequence>
<evidence type="ECO:0000313" key="9">
    <source>
        <dbReference type="Proteomes" id="UP001203852"/>
    </source>
</evidence>
<evidence type="ECO:0000256" key="1">
    <source>
        <dbReference type="ARBA" id="ARBA00004123"/>
    </source>
</evidence>
<dbReference type="Proteomes" id="UP001203852">
    <property type="component" value="Unassembled WGS sequence"/>
</dbReference>
<keyword evidence="9" id="KW-1185">Reference proteome</keyword>
<evidence type="ECO:0000256" key="3">
    <source>
        <dbReference type="ARBA" id="ARBA00005673"/>
    </source>
</evidence>
<dbReference type="PANTHER" id="PTHR10953:SF162">
    <property type="entry name" value="SUMO-ACTIVATING ENZYME SUBUNIT 1"/>
    <property type="match status" value="1"/>
</dbReference>
<evidence type="ECO:0000256" key="4">
    <source>
        <dbReference type="ARBA" id="ARBA00022786"/>
    </source>
</evidence>
<organism evidence="8 9">
    <name type="scientific">Exophiala viscosa</name>
    <dbReference type="NCBI Taxonomy" id="2486360"/>
    <lineage>
        <taxon>Eukaryota</taxon>
        <taxon>Fungi</taxon>
        <taxon>Dikarya</taxon>
        <taxon>Ascomycota</taxon>
        <taxon>Pezizomycotina</taxon>
        <taxon>Eurotiomycetes</taxon>
        <taxon>Chaetothyriomycetidae</taxon>
        <taxon>Chaetothyriales</taxon>
        <taxon>Herpotrichiellaceae</taxon>
        <taxon>Exophiala</taxon>
    </lineage>
</organism>
<dbReference type="InterPro" id="IPR035985">
    <property type="entry name" value="Ubiquitin-activating_enz"/>
</dbReference>
<evidence type="ECO:0000256" key="5">
    <source>
        <dbReference type="ARBA" id="ARBA00023242"/>
    </source>
</evidence>
<accession>A0AAN6DYE5</accession>
<proteinExistence type="inferred from homology"/>
<dbReference type="PRINTS" id="PR01849">
    <property type="entry name" value="UBIQUITINACT"/>
</dbReference>
<dbReference type="PANTHER" id="PTHR10953">
    <property type="entry name" value="UBIQUITIN-ACTIVATING ENZYME E1"/>
    <property type="match status" value="1"/>
</dbReference>
<dbReference type="EMBL" id="MU404353">
    <property type="protein sequence ID" value="KAI1613827.1"/>
    <property type="molecule type" value="Genomic_DNA"/>
</dbReference>
<name>A0AAN6DYE5_9EURO</name>
<dbReference type="Gene3D" id="3.40.50.720">
    <property type="entry name" value="NAD(P)-binding Rossmann-like Domain"/>
    <property type="match status" value="1"/>
</dbReference>